<feature type="region of interest" description="Disordered" evidence="1">
    <location>
        <begin position="47"/>
        <end position="196"/>
    </location>
</feature>
<proteinExistence type="predicted"/>
<name>I4Y8G4_WALMC</name>
<gene>
    <name evidence="2" type="ORF">WALSEDRAFT_58291</name>
</gene>
<evidence type="ECO:0000313" key="3">
    <source>
        <dbReference type="Proteomes" id="UP000005242"/>
    </source>
</evidence>
<feature type="compositionally biased region" description="Low complexity" evidence="1">
    <location>
        <begin position="112"/>
        <end position="123"/>
    </location>
</feature>
<evidence type="ECO:0000256" key="1">
    <source>
        <dbReference type="SAM" id="MobiDB-lite"/>
    </source>
</evidence>
<feature type="compositionally biased region" description="Polar residues" evidence="1">
    <location>
        <begin position="185"/>
        <end position="196"/>
    </location>
</feature>
<dbReference type="GeneID" id="18473003"/>
<dbReference type="Proteomes" id="UP000005242">
    <property type="component" value="Unassembled WGS sequence"/>
</dbReference>
<dbReference type="RefSeq" id="XP_006959744.1">
    <property type="nucleotide sequence ID" value="XM_006959682.1"/>
</dbReference>
<feature type="compositionally biased region" description="Polar residues" evidence="1">
    <location>
        <begin position="307"/>
        <end position="326"/>
    </location>
</feature>
<reference evidence="2 3" key="1">
    <citation type="journal article" date="2012" name="Fungal Genet. Biol.">
        <title>The genome of the xerotolerant mold Wallemia sebi reveals adaptations to osmotic stress and suggests cryptic sexual reproduction.</title>
        <authorList>
            <person name="Padamsee M."/>
            <person name="Kumar T.K.A."/>
            <person name="Riley R."/>
            <person name="Binder M."/>
            <person name="Boyd A."/>
            <person name="Calvo A.M."/>
            <person name="Furukawa K."/>
            <person name="Hesse C."/>
            <person name="Hohmann S."/>
            <person name="James T.Y."/>
            <person name="LaButti K."/>
            <person name="Lapidus A."/>
            <person name="Lindquist E."/>
            <person name="Lucas S."/>
            <person name="Miller K."/>
            <person name="Shantappa S."/>
            <person name="Grigoriev I.V."/>
            <person name="Hibbett D.S."/>
            <person name="McLaughlin D.J."/>
            <person name="Spatafora J.W."/>
            <person name="Aime M.C."/>
        </authorList>
    </citation>
    <scope>NUCLEOTIDE SEQUENCE [LARGE SCALE GENOMIC DNA]</scope>
    <source>
        <strain evidence="3">ATCC MYA-4683 / CBS 633.66</strain>
    </source>
</reference>
<accession>I4Y8G4</accession>
<sequence>MDSDLTEKQLNKWKKSELVDKAKELNLVFNLKDKKSVLIELIVNNQNASHHDSQDDGSVDDHPKDSSLSPKPQADHDSQSQKKNSPTPTRSHSPHSDTNQTRHLTRSRENSISENQPQQQPSNNEDETEEPENVQDEHQGTPVKPPRSSQKSKSPRNNSSDSQKQRISLPDASDESNDKSRSTARKSTGSRSTSIDINTIKELQKDQEVSKFNYETLKRTLNDVKDDFRGEFHDISAKVSSLLDDRSERENEMQKWKDVFSRMIDEKLKPLNDQMETLQQTLDKVQSSSQSEKTQSVNANIPLLSRTTINQPTPRNKTIERVQTQTQREELSNPSPAPRMLGKHSRPRDSTDSDIVETILLDDDNQESRYDEDEEQPPPKKRFKASANIWGGALSLEPTKSMPDVSNTAMMPTFGPQFNNVAIVNTSNEESLGNGEKDKSVPPPTPPATKTRYGTERDYDNRFAD</sequence>
<feature type="compositionally biased region" description="Basic and acidic residues" evidence="1">
    <location>
        <begin position="453"/>
        <end position="465"/>
    </location>
</feature>
<feature type="compositionally biased region" description="Acidic residues" evidence="1">
    <location>
        <begin position="352"/>
        <end position="376"/>
    </location>
</feature>
<feature type="compositionally biased region" description="Acidic residues" evidence="1">
    <location>
        <begin position="124"/>
        <end position="134"/>
    </location>
</feature>
<evidence type="ECO:0000313" key="2">
    <source>
        <dbReference type="EMBL" id="EIM20256.1"/>
    </source>
</evidence>
<dbReference type="AlphaFoldDB" id="I4Y8G4"/>
<dbReference type="KEGG" id="wse:WALSEDRAFT_58291"/>
<protein>
    <submittedName>
        <fullName evidence="2">Uncharacterized protein</fullName>
    </submittedName>
</protein>
<feature type="compositionally biased region" description="Basic and acidic residues" evidence="1">
    <location>
        <begin position="49"/>
        <end position="65"/>
    </location>
</feature>
<dbReference type="OMA" id="KTHNHND"/>
<feature type="region of interest" description="Disordered" evidence="1">
    <location>
        <begin position="281"/>
        <end position="300"/>
    </location>
</feature>
<keyword evidence="3" id="KW-1185">Reference proteome</keyword>
<feature type="region of interest" description="Disordered" evidence="1">
    <location>
        <begin position="424"/>
        <end position="465"/>
    </location>
</feature>
<organism evidence="2 3">
    <name type="scientific">Wallemia mellicola (strain ATCC MYA-4683 / CBS 633.66)</name>
    <name type="common">Wallemia sebi (CBS 633.66)</name>
    <dbReference type="NCBI Taxonomy" id="671144"/>
    <lineage>
        <taxon>Eukaryota</taxon>
        <taxon>Fungi</taxon>
        <taxon>Dikarya</taxon>
        <taxon>Basidiomycota</taxon>
        <taxon>Wallemiomycotina</taxon>
        <taxon>Wallemiomycetes</taxon>
        <taxon>Wallemiales</taxon>
        <taxon>Wallemiaceae</taxon>
        <taxon>Wallemia</taxon>
    </lineage>
</organism>
<dbReference type="HOGENOM" id="CLU_588217_0_0_1"/>
<dbReference type="InParanoid" id="I4Y8G4"/>
<dbReference type="EMBL" id="JH668241">
    <property type="protein sequence ID" value="EIM20256.1"/>
    <property type="molecule type" value="Genomic_DNA"/>
</dbReference>
<feature type="compositionally biased region" description="Low complexity" evidence="1">
    <location>
        <begin position="146"/>
        <end position="160"/>
    </location>
</feature>
<feature type="region of interest" description="Disordered" evidence="1">
    <location>
        <begin position="307"/>
        <end position="386"/>
    </location>
</feature>